<gene>
    <name evidence="2" type="ORF">CALVIDRAFT_437496</name>
</gene>
<feature type="compositionally biased region" description="Polar residues" evidence="1">
    <location>
        <begin position="118"/>
        <end position="133"/>
    </location>
</feature>
<evidence type="ECO:0000256" key="1">
    <source>
        <dbReference type="SAM" id="MobiDB-lite"/>
    </source>
</evidence>
<feature type="compositionally biased region" description="Polar residues" evidence="1">
    <location>
        <begin position="143"/>
        <end position="157"/>
    </location>
</feature>
<dbReference type="Proteomes" id="UP000076738">
    <property type="component" value="Unassembled WGS sequence"/>
</dbReference>
<sequence>MAPANKNTPINSAKSFRAKVDALEGLLDVREDKERLKKLAKRARDNKSLSVHGKLMECGQTLERHFEERLENEGGAARDQGHRQSSPEEVIELSDNDGGTGRDQGHRHSSPPEVIELSDSSSVDIPRPKQSSVPGEKSRHPSRTQQSKPTTIWKQSKSPSEYNDSSEESEDSVPQHRAASKFSGRLREDGRFAKALPTLSRSELRAIASWKTINGAKRHDWKKTWASVPSLKRMTPDVCCRAYKSQHRAAQLRNEPWPC</sequence>
<protein>
    <submittedName>
        <fullName evidence="2">Uncharacterized protein</fullName>
    </submittedName>
</protein>
<keyword evidence="3" id="KW-1185">Reference proteome</keyword>
<feature type="region of interest" description="Disordered" evidence="1">
    <location>
        <begin position="66"/>
        <end position="184"/>
    </location>
</feature>
<dbReference type="AlphaFoldDB" id="A0A167FT39"/>
<accession>A0A167FT39</accession>
<name>A0A167FT39_CALVF</name>
<organism evidence="2 3">
    <name type="scientific">Calocera viscosa (strain TUFC12733)</name>
    <dbReference type="NCBI Taxonomy" id="1330018"/>
    <lineage>
        <taxon>Eukaryota</taxon>
        <taxon>Fungi</taxon>
        <taxon>Dikarya</taxon>
        <taxon>Basidiomycota</taxon>
        <taxon>Agaricomycotina</taxon>
        <taxon>Dacrymycetes</taxon>
        <taxon>Dacrymycetales</taxon>
        <taxon>Dacrymycetaceae</taxon>
        <taxon>Calocera</taxon>
    </lineage>
</organism>
<evidence type="ECO:0000313" key="2">
    <source>
        <dbReference type="EMBL" id="KZO89816.1"/>
    </source>
</evidence>
<proteinExistence type="predicted"/>
<reference evidence="2 3" key="1">
    <citation type="journal article" date="2016" name="Mol. Biol. Evol.">
        <title>Comparative Genomics of Early-Diverging Mushroom-Forming Fungi Provides Insights into the Origins of Lignocellulose Decay Capabilities.</title>
        <authorList>
            <person name="Nagy L.G."/>
            <person name="Riley R."/>
            <person name="Tritt A."/>
            <person name="Adam C."/>
            <person name="Daum C."/>
            <person name="Floudas D."/>
            <person name="Sun H."/>
            <person name="Yadav J.S."/>
            <person name="Pangilinan J."/>
            <person name="Larsson K.H."/>
            <person name="Matsuura K."/>
            <person name="Barry K."/>
            <person name="Labutti K."/>
            <person name="Kuo R."/>
            <person name="Ohm R.A."/>
            <person name="Bhattacharya S.S."/>
            <person name="Shirouzu T."/>
            <person name="Yoshinaga Y."/>
            <person name="Martin F.M."/>
            <person name="Grigoriev I.V."/>
            <person name="Hibbett D.S."/>
        </authorList>
    </citation>
    <scope>NUCLEOTIDE SEQUENCE [LARGE SCALE GENOMIC DNA]</scope>
    <source>
        <strain evidence="2 3">TUFC12733</strain>
    </source>
</reference>
<evidence type="ECO:0000313" key="3">
    <source>
        <dbReference type="Proteomes" id="UP000076738"/>
    </source>
</evidence>
<dbReference type="EMBL" id="KV417363">
    <property type="protein sequence ID" value="KZO89816.1"/>
    <property type="molecule type" value="Genomic_DNA"/>
</dbReference>